<keyword evidence="2" id="KW-1185">Reference proteome</keyword>
<dbReference type="Proteomes" id="UP001593833">
    <property type="component" value="Unassembled WGS sequence"/>
</dbReference>
<proteinExistence type="predicted"/>
<protein>
    <submittedName>
        <fullName evidence="1">Uncharacterized protein</fullName>
    </submittedName>
</protein>
<sequence>WFRILHVAVVGHIGAAAVTCREQTVEIALGPKGTFQNSNVGTLTRRVPADRIVGFVRSRRGKPKPPRECRTPRVIELLRKAVEWRTLLEPGDAANQAEIARREGITRARVTQVMKMLYLAPEIQRHILSMPDVVRRPSITERALRPIAQIPVPTDQRHAFRQLLNC</sequence>
<organism evidence="1 2">
    <name type="scientific">Eiseniibacteriota bacterium</name>
    <dbReference type="NCBI Taxonomy" id="2212470"/>
    <lineage>
        <taxon>Bacteria</taxon>
        <taxon>Candidatus Eiseniibacteriota</taxon>
    </lineage>
</organism>
<reference evidence="1 2" key="1">
    <citation type="submission" date="2024-09" db="EMBL/GenBank/DDBJ databases">
        <authorList>
            <person name="D'Angelo T."/>
        </authorList>
    </citation>
    <scope>NUCLEOTIDE SEQUENCE [LARGE SCALE GENOMIC DNA]</scope>
    <source>
        <strain evidence="1">SAG AM-320-E07</strain>
    </source>
</reference>
<accession>A0ABV6YMD8</accession>
<dbReference type="EMBL" id="JBHPKH010000180">
    <property type="protein sequence ID" value="MFC1573480.1"/>
    <property type="molecule type" value="Genomic_DNA"/>
</dbReference>
<dbReference type="Gene3D" id="1.10.10.2830">
    <property type="match status" value="1"/>
</dbReference>
<evidence type="ECO:0000313" key="1">
    <source>
        <dbReference type="EMBL" id="MFC1573480.1"/>
    </source>
</evidence>
<name>A0ABV6YMD8_UNCEI</name>
<gene>
    <name evidence="1" type="ORF">ACFL6M_07790</name>
</gene>
<dbReference type="SUPFAM" id="SSF109709">
    <property type="entry name" value="KorB DNA-binding domain-like"/>
    <property type="match status" value="1"/>
</dbReference>
<comment type="caution">
    <text evidence="1">The sequence shown here is derived from an EMBL/GenBank/DDBJ whole genome shotgun (WGS) entry which is preliminary data.</text>
</comment>
<feature type="non-terminal residue" evidence="1">
    <location>
        <position position="1"/>
    </location>
</feature>
<evidence type="ECO:0000313" key="2">
    <source>
        <dbReference type="Proteomes" id="UP001593833"/>
    </source>
</evidence>